<evidence type="ECO:0000256" key="3">
    <source>
        <dbReference type="ARBA" id="ARBA00022448"/>
    </source>
</evidence>
<evidence type="ECO:0000256" key="9">
    <source>
        <dbReference type="SAM" id="Phobius"/>
    </source>
</evidence>
<feature type="transmembrane region" description="Helical" evidence="9">
    <location>
        <begin position="192"/>
        <end position="215"/>
    </location>
</feature>
<feature type="domain" description="Major facilitator superfamily (MFS) profile" evidence="10">
    <location>
        <begin position="28"/>
        <end position="484"/>
    </location>
</feature>
<keyword evidence="6 9" id="KW-0472">Membrane</keyword>
<keyword evidence="3 8" id="KW-0813">Transport</keyword>
<sequence>MVWIQRIVRNEAIRHDPPQIYNWRVFALAAAACFSGTLFGMDTGIIGGVLTLPDFKKEFGLDGFSSDASANLSANLVSTMQAGAIAGALGALPFSEKLGRRPSLMITSLFAFAGGLMQAFSNGNFGTFYAGRVIEGVGLGGATMLAPTYVSENSPRAIRGLLIGFYQLFETMGAMIAFFIDYGSLLHIKGHATWQVPLAMQSLPPFLIFISIIFCPESPRWLASKDNWEKASSVLSDVRHLPVQHPYIQQELLELRTQLEEERRSVHGTGFWAMQKECWLIHGNRKRVVMAIALMTAQQWTGTNAINYYAPEIFNSLGITGNAESLLATGVYGIVKMCSCAIFITFLADTLGRRWSFVWTGYAMAIFMFYLGFYIRFDPPVKGQPVSSAGTAALVMVYLFAAAFQFGWGPVCWIYVSEIPTNRLRGYTVSLAAATQWLFNLVVTRVTPLMLKNVGAHGYGTYFIYGCFCFTMATLAFWIPETKGLSLERMDELFGVADFSGVEDLGVATEHAKMADTEATQVEYSEQRRLSA</sequence>
<dbReference type="InterPro" id="IPR005828">
    <property type="entry name" value="MFS_sugar_transport-like"/>
</dbReference>
<dbReference type="PANTHER" id="PTHR48022">
    <property type="entry name" value="PLASTIDIC GLUCOSE TRANSPORTER 4"/>
    <property type="match status" value="1"/>
</dbReference>
<dbReference type="PROSITE" id="PS50850">
    <property type="entry name" value="MFS"/>
    <property type="match status" value="1"/>
</dbReference>
<feature type="transmembrane region" description="Helical" evidence="9">
    <location>
        <begin position="127"/>
        <end position="149"/>
    </location>
</feature>
<comment type="subcellular location">
    <subcellularLocation>
        <location evidence="1">Membrane</location>
        <topology evidence="1">Multi-pass membrane protein</topology>
    </subcellularLocation>
</comment>
<evidence type="ECO:0000256" key="8">
    <source>
        <dbReference type="RuleBase" id="RU003346"/>
    </source>
</evidence>
<dbReference type="PRINTS" id="PR00171">
    <property type="entry name" value="SUGRTRNSPORT"/>
</dbReference>
<dbReference type="AlphaFoldDB" id="A0A194UVE6"/>
<feature type="transmembrane region" description="Helical" evidence="9">
    <location>
        <begin position="161"/>
        <end position="180"/>
    </location>
</feature>
<dbReference type="InterPro" id="IPR050360">
    <property type="entry name" value="MFS_Sugar_Transporters"/>
</dbReference>
<dbReference type="OrthoDB" id="508119at2759"/>
<protein>
    <submittedName>
        <fullName evidence="11">Quinate permease</fullName>
    </submittedName>
</protein>
<reference evidence="12" key="1">
    <citation type="submission" date="2014-12" db="EMBL/GenBank/DDBJ databases">
        <title>Genome Sequence of Valsa Canker Pathogens Uncovers a Specific Adaption of Colonization on Woody Bark.</title>
        <authorList>
            <person name="Yin Z."/>
            <person name="Liu H."/>
            <person name="Gao X."/>
            <person name="Li Z."/>
            <person name="Song N."/>
            <person name="Ke X."/>
            <person name="Dai Q."/>
            <person name="Wu Y."/>
            <person name="Sun Y."/>
            <person name="Xu J.-R."/>
            <person name="Kang Z.K."/>
            <person name="Wang L."/>
            <person name="Huang L."/>
        </authorList>
    </citation>
    <scope>NUCLEOTIDE SEQUENCE [LARGE SCALE GENOMIC DNA]</scope>
    <source>
        <strain evidence="12">SXYL134</strain>
    </source>
</reference>
<dbReference type="NCBIfam" id="TIGR00879">
    <property type="entry name" value="SP"/>
    <property type="match status" value="1"/>
</dbReference>
<feature type="transmembrane region" description="Helical" evidence="9">
    <location>
        <begin position="72"/>
        <end position="92"/>
    </location>
</feature>
<dbReference type="SUPFAM" id="SSF103473">
    <property type="entry name" value="MFS general substrate transporter"/>
    <property type="match status" value="1"/>
</dbReference>
<dbReference type="InterPro" id="IPR036259">
    <property type="entry name" value="MFS_trans_sf"/>
</dbReference>
<evidence type="ECO:0000256" key="7">
    <source>
        <dbReference type="ARBA" id="ARBA00023180"/>
    </source>
</evidence>
<dbReference type="Proteomes" id="UP000078576">
    <property type="component" value="Unassembled WGS sequence"/>
</dbReference>
<comment type="similarity">
    <text evidence="2 8">Belongs to the major facilitator superfamily. Sugar transporter (TC 2.A.1.1) family.</text>
</comment>
<feature type="transmembrane region" description="Helical" evidence="9">
    <location>
        <begin position="21"/>
        <end position="52"/>
    </location>
</feature>
<dbReference type="PROSITE" id="PS00216">
    <property type="entry name" value="SUGAR_TRANSPORT_1"/>
    <property type="match status" value="1"/>
</dbReference>
<dbReference type="InterPro" id="IPR020846">
    <property type="entry name" value="MFS_dom"/>
</dbReference>
<dbReference type="InterPro" id="IPR005829">
    <property type="entry name" value="Sugar_transporter_CS"/>
</dbReference>
<keyword evidence="5 9" id="KW-1133">Transmembrane helix</keyword>
<dbReference type="GO" id="GO:0016020">
    <property type="term" value="C:membrane"/>
    <property type="evidence" value="ECO:0007669"/>
    <property type="project" value="UniProtKB-SubCell"/>
</dbReference>
<dbReference type="PROSITE" id="PS00217">
    <property type="entry name" value="SUGAR_TRANSPORT_2"/>
    <property type="match status" value="1"/>
</dbReference>
<keyword evidence="12" id="KW-1185">Reference proteome</keyword>
<accession>A0A194UVE6</accession>
<feature type="transmembrane region" description="Helical" evidence="9">
    <location>
        <begin position="288"/>
        <end position="310"/>
    </location>
</feature>
<dbReference type="FunFam" id="1.20.1250.20:FF:000026">
    <property type="entry name" value="MFS quinate transporter QutD"/>
    <property type="match status" value="1"/>
</dbReference>
<evidence type="ECO:0000256" key="6">
    <source>
        <dbReference type="ARBA" id="ARBA00023136"/>
    </source>
</evidence>
<keyword evidence="7" id="KW-0325">Glycoprotein</keyword>
<evidence type="ECO:0000256" key="1">
    <source>
        <dbReference type="ARBA" id="ARBA00004141"/>
    </source>
</evidence>
<organism evidence="11 12">
    <name type="scientific">Cytospora mali</name>
    <name type="common">Apple Valsa canker fungus</name>
    <name type="synonym">Valsa mali</name>
    <dbReference type="NCBI Taxonomy" id="578113"/>
    <lineage>
        <taxon>Eukaryota</taxon>
        <taxon>Fungi</taxon>
        <taxon>Dikarya</taxon>
        <taxon>Ascomycota</taxon>
        <taxon>Pezizomycotina</taxon>
        <taxon>Sordariomycetes</taxon>
        <taxon>Sordariomycetidae</taxon>
        <taxon>Diaporthales</taxon>
        <taxon>Cytosporaceae</taxon>
        <taxon>Cytospora</taxon>
    </lineage>
</organism>
<feature type="transmembrane region" description="Helical" evidence="9">
    <location>
        <begin position="330"/>
        <end position="348"/>
    </location>
</feature>
<dbReference type="GO" id="GO:0005351">
    <property type="term" value="F:carbohydrate:proton symporter activity"/>
    <property type="evidence" value="ECO:0007669"/>
    <property type="project" value="TreeGrafter"/>
</dbReference>
<evidence type="ECO:0000256" key="2">
    <source>
        <dbReference type="ARBA" id="ARBA00010992"/>
    </source>
</evidence>
<evidence type="ECO:0000313" key="11">
    <source>
        <dbReference type="EMBL" id="KUI55638.1"/>
    </source>
</evidence>
<feature type="transmembrane region" description="Helical" evidence="9">
    <location>
        <begin position="355"/>
        <end position="375"/>
    </location>
</feature>
<name>A0A194UVE6_CYTMA</name>
<dbReference type="Gene3D" id="1.20.1250.20">
    <property type="entry name" value="MFS general substrate transporter like domains"/>
    <property type="match status" value="1"/>
</dbReference>
<dbReference type="Pfam" id="PF00083">
    <property type="entry name" value="Sugar_tr"/>
    <property type="match status" value="1"/>
</dbReference>
<evidence type="ECO:0000256" key="4">
    <source>
        <dbReference type="ARBA" id="ARBA00022692"/>
    </source>
</evidence>
<dbReference type="InterPro" id="IPR003663">
    <property type="entry name" value="Sugar/inositol_transpt"/>
</dbReference>
<feature type="transmembrane region" description="Helical" evidence="9">
    <location>
        <begin position="104"/>
        <end position="121"/>
    </location>
</feature>
<feature type="transmembrane region" description="Helical" evidence="9">
    <location>
        <begin position="395"/>
        <end position="416"/>
    </location>
</feature>
<gene>
    <name evidence="11" type="ORF">VP1G_03051</name>
</gene>
<proteinExistence type="inferred from homology"/>
<dbReference type="PANTHER" id="PTHR48022:SF21">
    <property type="entry name" value="QUINATE TRANSPORTER, PUTATIVE (AFU_ORTHOLOGUE AFUA_6G06960)-RELATED"/>
    <property type="match status" value="1"/>
</dbReference>
<dbReference type="EMBL" id="KN714682">
    <property type="protein sequence ID" value="KUI55638.1"/>
    <property type="molecule type" value="Genomic_DNA"/>
</dbReference>
<evidence type="ECO:0000259" key="10">
    <source>
        <dbReference type="PROSITE" id="PS50850"/>
    </source>
</evidence>
<feature type="transmembrane region" description="Helical" evidence="9">
    <location>
        <begin position="459"/>
        <end position="479"/>
    </location>
</feature>
<evidence type="ECO:0000313" key="12">
    <source>
        <dbReference type="Proteomes" id="UP000078576"/>
    </source>
</evidence>
<keyword evidence="4 9" id="KW-0812">Transmembrane</keyword>
<feature type="transmembrane region" description="Helical" evidence="9">
    <location>
        <begin position="428"/>
        <end position="447"/>
    </location>
</feature>
<evidence type="ECO:0000256" key="5">
    <source>
        <dbReference type="ARBA" id="ARBA00022989"/>
    </source>
</evidence>